<dbReference type="PROSITE" id="PS50887">
    <property type="entry name" value="GGDEF"/>
    <property type="match status" value="1"/>
</dbReference>
<evidence type="ECO:0000313" key="7">
    <source>
        <dbReference type="Proteomes" id="UP000000238"/>
    </source>
</evidence>
<dbReference type="OrthoDB" id="9776960at2"/>
<gene>
    <name evidence="6" type="ordered locus">HCH_00368</name>
</gene>
<evidence type="ECO:0000313" key="6">
    <source>
        <dbReference type="EMBL" id="ABC27279.1"/>
    </source>
</evidence>
<dbReference type="Pfam" id="PF00990">
    <property type="entry name" value="GGDEF"/>
    <property type="match status" value="1"/>
</dbReference>
<dbReference type="FunFam" id="3.30.70.270:FF:000001">
    <property type="entry name" value="Diguanylate cyclase domain protein"/>
    <property type="match status" value="1"/>
</dbReference>
<dbReference type="SMART" id="SM00267">
    <property type="entry name" value="GGDEF"/>
    <property type="match status" value="1"/>
</dbReference>
<dbReference type="STRING" id="349521.HCH_00368"/>
<dbReference type="KEGG" id="hch:HCH_00368"/>
<evidence type="ECO:0000259" key="3">
    <source>
        <dbReference type="PROSITE" id="PS50112"/>
    </source>
</evidence>
<dbReference type="GO" id="GO:0006355">
    <property type="term" value="P:regulation of DNA-templated transcription"/>
    <property type="evidence" value="ECO:0007669"/>
    <property type="project" value="InterPro"/>
</dbReference>
<dbReference type="Gene3D" id="3.30.450.20">
    <property type="entry name" value="PAS domain"/>
    <property type="match status" value="2"/>
</dbReference>
<feature type="domain" description="PAS" evidence="3">
    <location>
        <begin position="6"/>
        <end position="54"/>
    </location>
</feature>
<evidence type="ECO:0000256" key="2">
    <source>
        <dbReference type="SAM" id="Coils"/>
    </source>
</evidence>
<feature type="domain" description="GGDEF" evidence="5">
    <location>
        <begin position="328"/>
        <end position="462"/>
    </location>
</feature>
<evidence type="ECO:0000259" key="4">
    <source>
        <dbReference type="PROSITE" id="PS50113"/>
    </source>
</evidence>
<dbReference type="InterPro" id="IPR000160">
    <property type="entry name" value="GGDEF_dom"/>
</dbReference>
<feature type="domain" description="PAC" evidence="4">
    <location>
        <begin position="210"/>
        <end position="264"/>
    </location>
</feature>
<dbReference type="Pfam" id="PF13426">
    <property type="entry name" value="PAS_9"/>
    <property type="match status" value="1"/>
</dbReference>
<dbReference type="InterPro" id="IPR013767">
    <property type="entry name" value="PAS_fold"/>
</dbReference>
<dbReference type="EMBL" id="CP000155">
    <property type="protein sequence ID" value="ABC27279.1"/>
    <property type="molecule type" value="Genomic_DNA"/>
</dbReference>
<evidence type="ECO:0000259" key="5">
    <source>
        <dbReference type="PROSITE" id="PS50887"/>
    </source>
</evidence>
<feature type="coiled-coil region" evidence="2">
    <location>
        <begin position="259"/>
        <end position="293"/>
    </location>
</feature>
<evidence type="ECO:0000256" key="1">
    <source>
        <dbReference type="ARBA" id="ARBA00001946"/>
    </source>
</evidence>
<dbReference type="InterPro" id="IPR043128">
    <property type="entry name" value="Rev_trsase/Diguanyl_cyclase"/>
</dbReference>
<protein>
    <submittedName>
        <fullName evidence="6">Response regulator containing a CheY-like receiver domain and a GGDEF domain</fullName>
    </submittedName>
</protein>
<keyword evidence="7" id="KW-1185">Reference proteome</keyword>
<dbReference type="PROSITE" id="PS50112">
    <property type="entry name" value="PAS"/>
    <property type="match status" value="2"/>
</dbReference>
<dbReference type="Pfam" id="PF00989">
    <property type="entry name" value="PAS"/>
    <property type="match status" value="1"/>
</dbReference>
<dbReference type="SMART" id="SM00091">
    <property type="entry name" value="PAS"/>
    <property type="match status" value="2"/>
</dbReference>
<dbReference type="NCBIfam" id="TIGR00229">
    <property type="entry name" value="sensory_box"/>
    <property type="match status" value="1"/>
</dbReference>
<dbReference type="AlphaFoldDB" id="Q2SPZ5"/>
<dbReference type="SUPFAM" id="SSF55073">
    <property type="entry name" value="Nucleotide cyclase"/>
    <property type="match status" value="1"/>
</dbReference>
<dbReference type="InterPro" id="IPR035965">
    <property type="entry name" value="PAS-like_dom_sf"/>
</dbReference>
<dbReference type="GO" id="GO:0003824">
    <property type="term" value="F:catalytic activity"/>
    <property type="evidence" value="ECO:0007669"/>
    <property type="project" value="UniProtKB-ARBA"/>
</dbReference>
<dbReference type="Proteomes" id="UP000000238">
    <property type="component" value="Chromosome"/>
</dbReference>
<dbReference type="Gene3D" id="3.30.70.270">
    <property type="match status" value="1"/>
</dbReference>
<dbReference type="CDD" id="cd01949">
    <property type="entry name" value="GGDEF"/>
    <property type="match status" value="1"/>
</dbReference>
<comment type="cofactor">
    <cofactor evidence="1">
        <name>Mg(2+)</name>
        <dbReference type="ChEBI" id="CHEBI:18420"/>
    </cofactor>
</comment>
<dbReference type="PROSITE" id="PS50113">
    <property type="entry name" value="PAC"/>
    <property type="match status" value="1"/>
</dbReference>
<name>Q2SPZ5_HAHCH</name>
<organism evidence="6 7">
    <name type="scientific">Hahella chejuensis (strain KCTC 2396)</name>
    <dbReference type="NCBI Taxonomy" id="349521"/>
    <lineage>
        <taxon>Bacteria</taxon>
        <taxon>Pseudomonadati</taxon>
        <taxon>Pseudomonadota</taxon>
        <taxon>Gammaproteobacteria</taxon>
        <taxon>Oceanospirillales</taxon>
        <taxon>Hahellaceae</taxon>
        <taxon>Hahella</taxon>
    </lineage>
</organism>
<dbReference type="eggNOG" id="COG3706">
    <property type="taxonomic scope" value="Bacteria"/>
</dbReference>
<accession>Q2SPZ5</accession>
<reference evidence="6 7" key="1">
    <citation type="journal article" date="2005" name="Nucleic Acids Res.">
        <title>Genomic blueprint of Hahella chejuensis, a marine microbe producing an algicidal agent.</title>
        <authorList>
            <person name="Jeong H."/>
            <person name="Yim J.H."/>
            <person name="Lee C."/>
            <person name="Choi S.-H."/>
            <person name="Park Y.K."/>
            <person name="Yoon S.H."/>
            <person name="Hur C.-G."/>
            <person name="Kang H.-Y."/>
            <person name="Kim D."/>
            <person name="Lee H.H."/>
            <person name="Park K.H."/>
            <person name="Park S.-H."/>
            <person name="Park H.-S."/>
            <person name="Lee H.K."/>
            <person name="Oh T.K."/>
            <person name="Kim J.F."/>
        </authorList>
    </citation>
    <scope>NUCLEOTIDE SEQUENCE [LARGE SCALE GENOMIC DNA]</scope>
    <source>
        <strain evidence="6 7">KCTC 2396</strain>
    </source>
</reference>
<dbReference type="NCBIfam" id="TIGR00254">
    <property type="entry name" value="GGDEF"/>
    <property type="match status" value="1"/>
</dbReference>
<sequence length="462" mass="52807">MSHNITELDLKRLLEHAHIGVVIHRWDTSIVYANPAALRLLRLSYEQIIGKDAFDPQWAFLDDSGKSLLVEDYPVNKVKRMKHHLSNEVIGVIDGSKEDVSWFMINAYHEGEAGSDDCFIIVTFSDVSDSKKLFSFQDIVENTQDVVIVTEAGEIDYPTGPKIVYVNKAFETLTGYKRKDAIGETPRILQGVLTDKTSKGRIHSALKSNQSASETLLNYDIKGRPYWIEMNIIPLKNKYGDVTHFAAIERDVSERKFHIEQLEKRNNDLKILKRDLEKLVKERTIELQKANAKLEKMAFFDPLTNIPNRRYFIDQTNKLMKFCNRRGLVFALGLIDIDNFKILNDSYGHDGGDIVLKELARYFYGFFRSDDAICRYGGEEFAFAMALNNESDADKVTLRLLMGIRDLTIQINSDVVLSITTSIGVKLVDASHHLDLKDIINQADRALYQSKREGKNKVTIYQ</sequence>
<proteinExistence type="predicted"/>
<dbReference type="InterPro" id="IPR000014">
    <property type="entry name" value="PAS"/>
</dbReference>
<dbReference type="InterPro" id="IPR052163">
    <property type="entry name" value="DGC-Regulatory_Protein"/>
</dbReference>
<keyword evidence="2" id="KW-0175">Coiled coil</keyword>
<dbReference type="HOGENOM" id="CLU_000445_11_4_6"/>
<dbReference type="InterPro" id="IPR000700">
    <property type="entry name" value="PAS-assoc_C"/>
</dbReference>
<dbReference type="InterPro" id="IPR029787">
    <property type="entry name" value="Nucleotide_cyclase"/>
</dbReference>
<dbReference type="PANTHER" id="PTHR46663:SF3">
    <property type="entry name" value="SLL0267 PROTEIN"/>
    <property type="match status" value="1"/>
</dbReference>
<dbReference type="SUPFAM" id="SSF55785">
    <property type="entry name" value="PYP-like sensor domain (PAS domain)"/>
    <property type="match status" value="2"/>
</dbReference>
<dbReference type="PANTHER" id="PTHR46663">
    <property type="entry name" value="DIGUANYLATE CYCLASE DGCT-RELATED"/>
    <property type="match status" value="1"/>
</dbReference>
<feature type="domain" description="PAS" evidence="3">
    <location>
        <begin position="132"/>
        <end position="185"/>
    </location>
</feature>